<dbReference type="Proteomes" id="UP000322000">
    <property type="component" value="Chromosome 19"/>
</dbReference>
<keyword evidence="5 12" id="KW-0808">Transferase</keyword>
<dbReference type="PANTHER" id="PTHR48438">
    <property type="entry name" value="ALPHA-(1,3)-FUCOSYLTRANSFERASE C-RELATED"/>
    <property type="match status" value="1"/>
</dbReference>
<dbReference type="InParanoid" id="A0A7E5WKT4"/>
<evidence type="ECO:0000256" key="7">
    <source>
        <dbReference type="ARBA" id="ARBA00022968"/>
    </source>
</evidence>
<dbReference type="GO" id="GO:0032580">
    <property type="term" value="C:Golgi cisterna membrane"/>
    <property type="evidence" value="ECO:0007669"/>
    <property type="project" value="UniProtKB-SubCell"/>
</dbReference>
<dbReference type="InterPro" id="IPR055270">
    <property type="entry name" value="Glyco_tran_10_C"/>
</dbReference>
<dbReference type="RefSeq" id="XP_026741343.1">
    <property type="nucleotide sequence ID" value="XM_026885542.1"/>
</dbReference>
<dbReference type="Pfam" id="PF17039">
    <property type="entry name" value="Glyco_tran_10_N"/>
    <property type="match status" value="1"/>
</dbReference>
<keyword evidence="8 12" id="KW-1133">Transmembrane helix</keyword>
<keyword evidence="15" id="KW-1185">Reference proteome</keyword>
<evidence type="ECO:0000256" key="6">
    <source>
        <dbReference type="ARBA" id="ARBA00022692"/>
    </source>
</evidence>
<comment type="subcellular location">
    <subcellularLocation>
        <location evidence="1 12">Golgi apparatus</location>
        <location evidence="1 12">Golgi stack membrane</location>
        <topology evidence="1 12">Single-pass type II membrane protein</topology>
    </subcellularLocation>
</comment>
<feature type="domain" description="Fucosyltransferase N-terminal" evidence="14">
    <location>
        <begin position="63"/>
        <end position="174"/>
    </location>
</feature>
<organism evidence="15 16">
    <name type="scientific">Trichoplusia ni</name>
    <name type="common">Cabbage looper</name>
    <dbReference type="NCBI Taxonomy" id="7111"/>
    <lineage>
        <taxon>Eukaryota</taxon>
        <taxon>Metazoa</taxon>
        <taxon>Ecdysozoa</taxon>
        <taxon>Arthropoda</taxon>
        <taxon>Hexapoda</taxon>
        <taxon>Insecta</taxon>
        <taxon>Pterygota</taxon>
        <taxon>Neoptera</taxon>
        <taxon>Endopterygota</taxon>
        <taxon>Lepidoptera</taxon>
        <taxon>Glossata</taxon>
        <taxon>Ditrysia</taxon>
        <taxon>Noctuoidea</taxon>
        <taxon>Noctuidae</taxon>
        <taxon>Plusiinae</taxon>
        <taxon>Trichoplusia</taxon>
    </lineage>
</organism>
<evidence type="ECO:0000256" key="10">
    <source>
        <dbReference type="ARBA" id="ARBA00023136"/>
    </source>
</evidence>
<evidence type="ECO:0000313" key="15">
    <source>
        <dbReference type="Proteomes" id="UP000322000"/>
    </source>
</evidence>
<evidence type="ECO:0000313" key="16">
    <source>
        <dbReference type="RefSeq" id="XP_026741343.1"/>
    </source>
</evidence>
<evidence type="ECO:0000256" key="4">
    <source>
        <dbReference type="ARBA" id="ARBA00022676"/>
    </source>
</evidence>
<dbReference type="EC" id="2.4.1.-" evidence="12"/>
<dbReference type="InterPro" id="IPR031481">
    <property type="entry name" value="Glyco_tran_10_N"/>
</dbReference>
<evidence type="ECO:0000256" key="1">
    <source>
        <dbReference type="ARBA" id="ARBA00004447"/>
    </source>
</evidence>
<dbReference type="Pfam" id="PF00852">
    <property type="entry name" value="Glyco_transf_10"/>
    <property type="match status" value="1"/>
</dbReference>
<dbReference type="OrthoDB" id="427096at2759"/>
<evidence type="ECO:0000259" key="14">
    <source>
        <dbReference type="Pfam" id="PF17039"/>
    </source>
</evidence>
<evidence type="ECO:0000256" key="5">
    <source>
        <dbReference type="ARBA" id="ARBA00022679"/>
    </source>
</evidence>
<evidence type="ECO:0000256" key="11">
    <source>
        <dbReference type="ARBA" id="ARBA00023180"/>
    </source>
</evidence>
<evidence type="ECO:0000256" key="8">
    <source>
        <dbReference type="ARBA" id="ARBA00022989"/>
    </source>
</evidence>
<accession>A0A7E5WKT4</accession>
<dbReference type="Gene3D" id="3.40.50.11660">
    <property type="entry name" value="Glycosyl transferase family 10, C-terminal domain"/>
    <property type="match status" value="1"/>
</dbReference>
<proteinExistence type="inferred from homology"/>
<gene>
    <name evidence="16" type="primary">LOC113503519</name>
</gene>
<dbReference type="GeneID" id="113503519"/>
<keyword evidence="7" id="KW-0735">Signal-anchor</keyword>
<reference evidence="16" key="1">
    <citation type="submission" date="2025-08" db="UniProtKB">
        <authorList>
            <consortium name="RefSeq"/>
        </authorList>
    </citation>
    <scope>IDENTIFICATION</scope>
</reference>
<dbReference type="PANTHER" id="PTHR48438:SF1">
    <property type="entry name" value="ALPHA-(1,3)-FUCOSYLTRANSFERASE C-RELATED"/>
    <property type="match status" value="1"/>
</dbReference>
<protein>
    <recommendedName>
        <fullName evidence="12">Fucosyltransferase</fullName>
        <ecNumber evidence="12">2.4.1.-</ecNumber>
    </recommendedName>
</protein>
<evidence type="ECO:0000256" key="3">
    <source>
        <dbReference type="ARBA" id="ARBA00008919"/>
    </source>
</evidence>
<keyword evidence="11" id="KW-0325">Glycoprotein</keyword>
<dbReference type="SUPFAM" id="SSF53756">
    <property type="entry name" value="UDP-Glycosyltransferase/glycogen phosphorylase"/>
    <property type="match status" value="1"/>
</dbReference>
<dbReference type="GO" id="GO:0008417">
    <property type="term" value="F:fucosyltransferase activity"/>
    <property type="evidence" value="ECO:0007669"/>
    <property type="project" value="InterPro"/>
</dbReference>
<evidence type="ECO:0000256" key="9">
    <source>
        <dbReference type="ARBA" id="ARBA00023034"/>
    </source>
</evidence>
<evidence type="ECO:0000256" key="2">
    <source>
        <dbReference type="ARBA" id="ARBA00004922"/>
    </source>
</evidence>
<evidence type="ECO:0000259" key="13">
    <source>
        <dbReference type="Pfam" id="PF00852"/>
    </source>
</evidence>
<name>A0A7E5WKT4_TRINI</name>
<dbReference type="KEGG" id="tnl:113503519"/>
<sequence>MAYLVALWKLLYHSKYFVKYVIYALLFLLMCIILHLWSTRYTSNNYAPDYRIFPYNESNIGPRVILVWQHYYMMVNKGKQIFPSLQCKVNNCIFTEDRYLLGDYLNFDALIFTDSALKQSGHLQNRPERRSPSQIYIFTSIESAYNIPACEIYNDNFFNWTFTYRLDSDIPWPYFFVRNVTRDIVAPSLHVNWTISKAPIAKSIKNILQHKKKAAAWLVSHCEADSLRDDYISKLQGHLFHFSLKIDVYGGCTDRACDDENCEEMFSRDYFFYLAFENSFSVDYVSEKILHGYNNYVVPIVYGGADYTRFLPPGSYLNARELHPYNLAYLIHEAMKNPAKYEAYFRWTNSYTLDADVIGHHPLCHLCEALNSKKAKRRRSYKKFRIWWNGLNGMKWCLPDDYWNETSVVNVDGRHVFEMY</sequence>
<comment type="similarity">
    <text evidence="3 12">Belongs to the glycosyltransferase 10 family.</text>
</comment>
<keyword evidence="4 12" id="KW-0328">Glycosyltransferase</keyword>
<dbReference type="AlphaFoldDB" id="A0A7E5WKT4"/>
<evidence type="ECO:0000256" key="12">
    <source>
        <dbReference type="RuleBase" id="RU003832"/>
    </source>
</evidence>
<keyword evidence="10 12" id="KW-0472">Membrane</keyword>
<dbReference type="InterPro" id="IPR001503">
    <property type="entry name" value="Glyco_trans_10"/>
</dbReference>
<feature type="transmembrane region" description="Helical" evidence="12">
    <location>
        <begin position="20"/>
        <end position="37"/>
    </location>
</feature>
<keyword evidence="6 12" id="KW-0812">Transmembrane</keyword>
<dbReference type="FunCoup" id="A0A7E5WKT4">
    <property type="interactions" value="31"/>
</dbReference>
<comment type="pathway">
    <text evidence="2">Protein modification; protein glycosylation.</text>
</comment>
<feature type="domain" description="Fucosyltransferase C-terminal" evidence="13">
    <location>
        <begin position="209"/>
        <end position="385"/>
    </location>
</feature>
<keyword evidence="9 12" id="KW-0333">Golgi apparatus</keyword>
<dbReference type="InterPro" id="IPR038577">
    <property type="entry name" value="GT10-like_C_sf"/>
</dbReference>
<dbReference type="UniPathway" id="UPA00378"/>